<dbReference type="AlphaFoldDB" id="A0A8E2EKA0"/>
<dbReference type="Proteomes" id="UP000250266">
    <property type="component" value="Unassembled WGS sequence"/>
</dbReference>
<dbReference type="EMBL" id="KV744817">
    <property type="protein sequence ID" value="OCK85576.1"/>
    <property type="molecule type" value="Genomic_DNA"/>
</dbReference>
<proteinExistence type="predicted"/>
<sequence>MLESRPSVRFLAITVGALAVLHPHLRTGSVHVPMVLEEGVVVFKKAIVAVPPTEL</sequence>
<keyword evidence="2" id="KW-1185">Reference proteome</keyword>
<gene>
    <name evidence="1" type="ORF">K432DRAFT_377573</name>
</gene>
<name>A0A8E2EKA0_9PEZI</name>
<evidence type="ECO:0000313" key="2">
    <source>
        <dbReference type="Proteomes" id="UP000250266"/>
    </source>
</evidence>
<organism evidence="1 2">
    <name type="scientific">Lepidopterella palustris CBS 459.81</name>
    <dbReference type="NCBI Taxonomy" id="1314670"/>
    <lineage>
        <taxon>Eukaryota</taxon>
        <taxon>Fungi</taxon>
        <taxon>Dikarya</taxon>
        <taxon>Ascomycota</taxon>
        <taxon>Pezizomycotina</taxon>
        <taxon>Dothideomycetes</taxon>
        <taxon>Pleosporomycetidae</taxon>
        <taxon>Mytilinidiales</taxon>
        <taxon>Argynnaceae</taxon>
        <taxon>Lepidopterella</taxon>
    </lineage>
</organism>
<protein>
    <submittedName>
        <fullName evidence="1">Uncharacterized protein</fullName>
    </submittedName>
</protein>
<accession>A0A8E2EKA0</accession>
<dbReference type="OrthoDB" id="2355at2759"/>
<evidence type="ECO:0000313" key="1">
    <source>
        <dbReference type="EMBL" id="OCK85576.1"/>
    </source>
</evidence>
<reference evidence="1 2" key="1">
    <citation type="journal article" date="2016" name="Nat. Commun.">
        <title>Ectomycorrhizal ecology is imprinted in the genome of the dominant symbiotic fungus Cenococcum geophilum.</title>
        <authorList>
            <consortium name="DOE Joint Genome Institute"/>
            <person name="Peter M."/>
            <person name="Kohler A."/>
            <person name="Ohm R.A."/>
            <person name="Kuo A."/>
            <person name="Krutzmann J."/>
            <person name="Morin E."/>
            <person name="Arend M."/>
            <person name="Barry K.W."/>
            <person name="Binder M."/>
            <person name="Choi C."/>
            <person name="Clum A."/>
            <person name="Copeland A."/>
            <person name="Grisel N."/>
            <person name="Haridas S."/>
            <person name="Kipfer T."/>
            <person name="LaButti K."/>
            <person name="Lindquist E."/>
            <person name="Lipzen A."/>
            <person name="Maire R."/>
            <person name="Meier B."/>
            <person name="Mihaltcheva S."/>
            <person name="Molinier V."/>
            <person name="Murat C."/>
            <person name="Poggeler S."/>
            <person name="Quandt C.A."/>
            <person name="Sperisen C."/>
            <person name="Tritt A."/>
            <person name="Tisserant E."/>
            <person name="Crous P.W."/>
            <person name="Henrissat B."/>
            <person name="Nehls U."/>
            <person name="Egli S."/>
            <person name="Spatafora J.W."/>
            <person name="Grigoriev I.V."/>
            <person name="Martin F.M."/>
        </authorList>
    </citation>
    <scope>NUCLEOTIDE SEQUENCE [LARGE SCALE GENOMIC DNA]</scope>
    <source>
        <strain evidence="1 2">CBS 459.81</strain>
    </source>
</reference>